<name>A0A0D9AE39_STUST</name>
<dbReference type="PROSITE" id="PS51257">
    <property type="entry name" value="PROKAR_LIPOPROTEIN"/>
    <property type="match status" value="1"/>
</dbReference>
<evidence type="ECO:0000313" key="2">
    <source>
        <dbReference type="Proteomes" id="UP000032487"/>
    </source>
</evidence>
<dbReference type="NCBIfam" id="TIGR02001">
    <property type="entry name" value="gcw_chp"/>
    <property type="match status" value="1"/>
</dbReference>
<gene>
    <name evidence="1" type="ORF">UF78_19055</name>
</gene>
<dbReference type="Pfam" id="PF09694">
    <property type="entry name" value="Gcw_chp"/>
    <property type="match status" value="1"/>
</dbReference>
<dbReference type="OrthoDB" id="9793561at2"/>
<proteinExistence type="predicted"/>
<dbReference type="Proteomes" id="UP000032487">
    <property type="component" value="Unassembled WGS sequence"/>
</dbReference>
<reference evidence="1 2" key="1">
    <citation type="submission" date="2015-02" db="EMBL/GenBank/DDBJ databases">
        <title>Draft genome sequence of Pseudomonas stutzeri NT0128 isolated from wheat (Triticum turgidum) rhizosphere.</title>
        <authorList>
            <person name="Tovi N."/>
            <person name="Frenk S."/>
            <person name="Hadar Y."/>
            <person name="Minz D."/>
        </authorList>
    </citation>
    <scope>NUCLEOTIDE SEQUENCE [LARGE SCALE GENOMIC DNA]</scope>
    <source>
        <strain evidence="1 2">NT0128</strain>
    </source>
</reference>
<protein>
    <submittedName>
        <fullName evidence="1">Lipoprotein</fullName>
    </submittedName>
</protein>
<evidence type="ECO:0000313" key="1">
    <source>
        <dbReference type="EMBL" id="KJH79278.1"/>
    </source>
</evidence>
<keyword evidence="1" id="KW-0449">Lipoprotein</keyword>
<dbReference type="AlphaFoldDB" id="A0A0D9AE39"/>
<dbReference type="EMBL" id="JYHV01000037">
    <property type="protein sequence ID" value="KJH79278.1"/>
    <property type="molecule type" value="Genomic_DNA"/>
</dbReference>
<dbReference type="PATRIC" id="fig|316.101.peg.2644"/>
<dbReference type="RefSeq" id="WP_045163789.1">
    <property type="nucleotide sequence ID" value="NZ_JYHV01000037.1"/>
</dbReference>
<comment type="caution">
    <text evidence="1">The sequence shown here is derived from an EMBL/GenBank/DDBJ whole genome shotgun (WGS) entry which is preliminary data.</text>
</comment>
<accession>A0A0D9AE39</accession>
<sequence>MNKKFIATALMLGLSGCASQPQVVEREVGQFDLKLGMAPTRSMAQGLVSPTVGSTFRGGLDLTHANGMYVGQWAPSMGILEGNPLELDTYIGYAQQPLDNALGFELGVIRYSFPELENRDRHEYYGGINLAGNRLGGALRSAPGRTDSTLFLEFDSFRPLDFGVRLKYASHSLDNPRHYTGGSVRVFNDWSLNLSRPLLGVNLDLSYTDSNLSGRECGVYSGQNAHCESFFMFRAQRLLF</sequence>
<dbReference type="InterPro" id="IPR010239">
    <property type="entry name" value="CHP02001"/>
</dbReference>
<organism evidence="1 2">
    <name type="scientific">Stutzerimonas stutzeri</name>
    <name type="common">Pseudomonas stutzeri</name>
    <dbReference type="NCBI Taxonomy" id="316"/>
    <lineage>
        <taxon>Bacteria</taxon>
        <taxon>Pseudomonadati</taxon>
        <taxon>Pseudomonadota</taxon>
        <taxon>Gammaproteobacteria</taxon>
        <taxon>Pseudomonadales</taxon>
        <taxon>Pseudomonadaceae</taxon>
        <taxon>Stutzerimonas</taxon>
    </lineage>
</organism>